<accession>A0AAE9Z7P3</accession>
<keyword evidence="3" id="KW-1185">Reference proteome</keyword>
<dbReference type="RefSeq" id="WP_044837045.1">
    <property type="nucleotide sequence ID" value="NZ_CP059733.1"/>
</dbReference>
<dbReference type="AlphaFoldDB" id="A0AAE9Z7P3"/>
<proteinExistence type="predicted"/>
<name>A0AAE9Z7P3_9GAMM</name>
<sequence>MTEPTDTHDPEPDVEQAHEEKEVETEVETEAEAETEQIPLTSEVIKLTDDFALFSADCAFLCDAFAVIASEQEDIGELTGYGLSRHAHWLKTQVAEFNERIYRLHQRIQEQEP</sequence>
<protein>
    <submittedName>
        <fullName evidence="2">Uncharacterized protein</fullName>
    </submittedName>
</protein>
<reference evidence="2 3" key="2">
    <citation type="journal article" date="2022" name="Mar. Drugs">
        <title>Bioassay-Guided Fractionation Leads to the Detection of Cholic Acid Generated by the Rare Thalassomonas sp.</title>
        <authorList>
            <person name="Pheiffer F."/>
            <person name="Schneider Y.K."/>
            <person name="Hansen E.H."/>
            <person name="Andersen J.H."/>
            <person name="Isaksson J."/>
            <person name="Busche T."/>
            <person name="R C."/>
            <person name="Kalinowski J."/>
            <person name="Zyl L.V."/>
            <person name="Trindade M."/>
        </authorList>
    </citation>
    <scope>NUCLEOTIDE SEQUENCE [LARGE SCALE GENOMIC DNA]</scope>
    <source>
        <strain evidence="2 3">XOM25</strain>
    </source>
</reference>
<evidence type="ECO:0000313" key="2">
    <source>
        <dbReference type="EMBL" id="WDE07659.1"/>
    </source>
</evidence>
<feature type="compositionally biased region" description="Basic and acidic residues" evidence="1">
    <location>
        <begin position="1"/>
        <end position="21"/>
    </location>
</feature>
<reference evidence="2 3" key="1">
    <citation type="journal article" date="2015" name="Genome Announc.">
        <title>Draft Genome Sequences of Marine Isolates of Thalassomonas viridans and Thalassomonas actiniarum.</title>
        <authorList>
            <person name="Olonade I."/>
            <person name="van Zyl L.J."/>
            <person name="Trindade M."/>
        </authorList>
    </citation>
    <scope>NUCLEOTIDE SEQUENCE [LARGE SCALE GENOMIC DNA]</scope>
    <source>
        <strain evidence="2 3">XOM25</strain>
    </source>
</reference>
<dbReference type="Proteomes" id="UP000032352">
    <property type="component" value="Chromosome"/>
</dbReference>
<dbReference type="EMBL" id="CP059733">
    <property type="protein sequence ID" value="WDE07659.1"/>
    <property type="molecule type" value="Genomic_DNA"/>
</dbReference>
<evidence type="ECO:0000256" key="1">
    <source>
        <dbReference type="SAM" id="MobiDB-lite"/>
    </source>
</evidence>
<dbReference type="KEGG" id="tvd:SG34_012635"/>
<feature type="compositionally biased region" description="Acidic residues" evidence="1">
    <location>
        <begin position="22"/>
        <end position="35"/>
    </location>
</feature>
<organism evidence="2 3">
    <name type="scientific">Thalassomonas viridans</name>
    <dbReference type="NCBI Taxonomy" id="137584"/>
    <lineage>
        <taxon>Bacteria</taxon>
        <taxon>Pseudomonadati</taxon>
        <taxon>Pseudomonadota</taxon>
        <taxon>Gammaproteobacteria</taxon>
        <taxon>Alteromonadales</taxon>
        <taxon>Colwelliaceae</taxon>
        <taxon>Thalassomonas</taxon>
    </lineage>
</organism>
<feature type="region of interest" description="Disordered" evidence="1">
    <location>
        <begin position="1"/>
        <end position="37"/>
    </location>
</feature>
<evidence type="ECO:0000313" key="3">
    <source>
        <dbReference type="Proteomes" id="UP000032352"/>
    </source>
</evidence>
<gene>
    <name evidence="2" type="ORF">SG34_012635</name>
</gene>